<reference evidence="2 3" key="1">
    <citation type="submission" date="2024-07" db="EMBL/GenBank/DDBJ databases">
        <title>Section-level genome sequencing and comparative genomics of Aspergillus sections Usti and Cavernicolus.</title>
        <authorList>
            <consortium name="Lawrence Berkeley National Laboratory"/>
            <person name="Nybo J.L."/>
            <person name="Vesth T.C."/>
            <person name="Theobald S."/>
            <person name="Frisvad J.C."/>
            <person name="Larsen T.O."/>
            <person name="Kjaerboelling I."/>
            <person name="Rothschild-Mancinelli K."/>
            <person name="Lyhne E.K."/>
            <person name="Kogle M.E."/>
            <person name="Barry K."/>
            <person name="Clum A."/>
            <person name="Na H."/>
            <person name="Ledsgaard L."/>
            <person name="Lin J."/>
            <person name="Lipzen A."/>
            <person name="Kuo A."/>
            <person name="Riley R."/>
            <person name="Mondo S."/>
            <person name="LaButti K."/>
            <person name="Haridas S."/>
            <person name="Pangalinan J."/>
            <person name="Salamov A.A."/>
            <person name="Simmons B.A."/>
            <person name="Magnuson J.K."/>
            <person name="Chen J."/>
            <person name="Drula E."/>
            <person name="Henrissat B."/>
            <person name="Wiebenga A."/>
            <person name="Lubbers R.J."/>
            <person name="Gomes A.C."/>
            <person name="Macurrencykelacurrency M.R."/>
            <person name="Stajich J."/>
            <person name="Grigoriev I.V."/>
            <person name="Mortensen U.H."/>
            <person name="De vries R.P."/>
            <person name="Baker S.E."/>
            <person name="Andersen M.R."/>
        </authorList>
    </citation>
    <scope>NUCLEOTIDE SEQUENCE [LARGE SCALE GENOMIC DNA]</scope>
    <source>
        <strain evidence="2 3">CBS 756.74</strain>
    </source>
</reference>
<dbReference type="Proteomes" id="UP001610444">
    <property type="component" value="Unassembled WGS sequence"/>
</dbReference>
<dbReference type="InterPro" id="IPR015943">
    <property type="entry name" value="WD40/YVTN_repeat-like_dom_sf"/>
</dbReference>
<gene>
    <name evidence="2" type="ORF">BJX68DRAFT_272326</name>
</gene>
<evidence type="ECO:0000313" key="2">
    <source>
        <dbReference type="EMBL" id="KAL2839034.1"/>
    </source>
</evidence>
<evidence type="ECO:0008006" key="4">
    <source>
        <dbReference type="Google" id="ProtNLM"/>
    </source>
</evidence>
<evidence type="ECO:0000256" key="1">
    <source>
        <dbReference type="SAM" id="SignalP"/>
    </source>
</evidence>
<evidence type="ECO:0000313" key="3">
    <source>
        <dbReference type="Proteomes" id="UP001610444"/>
    </source>
</evidence>
<sequence length="394" mass="40927">MRATAITSLLLAASAVHGQPTPHKENQAIYVLTNNHENAVIGLPIQSNGLLGEPVSTLTGGVGEAGVDSDGVPAGPDSLFSQGAVAVAGEYVFAVNPGDSTISQLKVNRHSPLKLTLLDKAKIPGEFPNSVAATTKGNLVCVGATGAEAGVSCTTFSDHGLGDFDALRPFHLNQTTPATGPPNTLSHILFNTDSTAIYALVKGDGPPENPGFIAVYPVKYGCKPESAAQVSLEGIRSSPEGTGLLFGTAIVPSSGLLFATDPGFGVSILEVDEETHTVKSRANIKIADQSATCWAAYSPKSASVFVTDVNLNRLVELDAVNGEILSITNLPSQDPGLVDLWVVDHFVYALSPGNGTTDAAVVVYDFEREQLVQRVSLEHLGAGPSATGMAYIRI</sequence>
<proteinExistence type="predicted"/>
<keyword evidence="3" id="KW-1185">Reference proteome</keyword>
<comment type="caution">
    <text evidence="2">The sequence shown here is derived from an EMBL/GenBank/DDBJ whole genome shotgun (WGS) entry which is preliminary data.</text>
</comment>
<keyword evidence="1" id="KW-0732">Signal</keyword>
<feature type="signal peptide" evidence="1">
    <location>
        <begin position="1"/>
        <end position="18"/>
    </location>
</feature>
<dbReference type="RefSeq" id="XP_070893346.1">
    <property type="nucleotide sequence ID" value="XM_071047180.1"/>
</dbReference>
<protein>
    <recommendedName>
        <fullName evidence="4">3-carboxymuconate cyclase</fullName>
    </recommendedName>
</protein>
<dbReference type="GeneID" id="98162344"/>
<name>A0ABR4JG68_9EURO</name>
<dbReference type="SUPFAM" id="SSF63825">
    <property type="entry name" value="YWTD domain"/>
    <property type="match status" value="1"/>
</dbReference>
<organism evidence="2 3">
    <name type="scientific">Aspergillus pseudodeflectus</name>
    <dbReference type="NCBI Taxonomy" id="176178"/>
    <lineage>
        <taxon>Eukaryota</taxon>
        <taxon>Fungi</taxon>
        <taxon>Dikarya</taxon>
        <taxon>Ascomycota</taxon>
        <taxon>Pezizomycotina</taxon>
        <taxon>Eurotiomycetes</taxon>
        <taxon>Eurotiomycetidae</taxon>
        <taxon>Eurotiales</taxon>
        <taxon>Aspergillaceae</taxon>
        <taxon>Aspergillus</taxon>
        <taxon>Aspergillus subgen. Nidulantes</taxon>
    </lineage>
</organism>
<feature type="chain" id="PRO_5045320302" description="3-carboxymuconate cyclase" evidence="1">
    <location>
        <begin position="19"/>
        <end position="394"/>
    </location>
</feature>
<accession>A0ABR4JG68</accession>
<dbReference type="Gene3D" id="2.130.10.10">
    <property type="entry name" value="YVTN repeat-like/Quinoprotein amine dehydrogenase"/>
    <property type="match status" value="2"/>
</dbReference>
<dbReference type="EMBL" id="JBFXLR010000078">
    <property type="protein sequence ID" value="KAL2839034.1"/>
    <property type="molecule type" value="Genomic_DNA"/>
</dbReference>